<organism evidence="2 3">
    <name type="scientific">Enterobacter genomosp. O</name>
    <dbReference type="NCBI Taxonomy" id="2364150"/>
    <lineage>
        <taxon>Bacteria</taxon>
        <taxon>Pseudomonadati</taxon>
        <taxon>Pseudomonadota</taxon>
        <taxon>Gammaproteobacteria</taxon>
        <taxon>Enterobacterales</taxon>
        <taxon>Enterobacteriaceae</taxon>
        <taxon>Enterobacter</taxon>
        <taxon>Enterobacter cloacae complex</taxon>
        <taxon>Enterobacter cloacae complex clade O</taxon>
    </lineage>
</organism>
<dbReference type="RefSeq" id="WP_059312485.1">
    <property type="nucleotide sequence ID" value="NZ_LRCR01000045.1"/>
</dbReference>
<evidence type="ECO:0000313" key="3">
    <source>
        <dbReference type="Proteomes" id="UP000064715"/>
    </source>
</evidence>
<feature type="transmembrane region" description="Helical" evidence="1">
    <location>
        <begin position="47"/>
        <end position="66"/>
    </location>
</feature>
<comment type="caution">
    <text evidence="2">The sequence shown here is derived from an EMBL/GenBank/DDBJ whole genome shotgun (WGS) entry which is preliminary data.</text>
</comment>
<dbReference type="AlphaFoldDB" id="A0A0X4EFH2"/>
<accession>A0A0X4EFH2</accession>
<proteinExistence type="predicted"/>
<keyword evidence="1" id="KW-0812">Transmembrane</keyword>
<gene>
    <name evidence="2" type="ORF">AWI28_03445</name>
</gene>
<evidence type="ECO:0000256" key="1">
    <source>
        <dbReference type="SAM" id="Phobius"/>
    </source>
</evidence>
<keyword evidence="3" id="KW-1185">Reference proteome</keyword>
<reference evidence="3" key="1">
    <citation type="submission" date="2016-01" db="EMBL/GenBank/DDBJ databases">
        <title>WGS of SAMN04407783.</title>
        <authorList>
            <person name="Adams M."/>
            <person name="Sutton G."/>
            <person name="Nelson K."/>
            <person name="Thaden J."/>
            <person name="Fowler V."/>
            <person name="Mccorrison J."/>
            <person name="Sanka R."/>
            <person name="Brinkac L."/>
            <person name="Nierman W."/>
        </authorList>
    </citation>
    <scope>NUCLEOTIDE SEQUENCE [LARGE SCALE GENOMIC DNA]</scope>
    <source>
        <strain evidence="3">GN04363</strain>
    </source>
</reference>
<dbReference type="EMBL" id="LRCR01000045">
    <property type="protein sequence ID" value="KUQ80464.1"/>
    <property type="molecule type" value="Genomic_DNA"/>
</dbReference>
<evidence type="ECO:0000313" key="2">
    <source>
        <dbReference type="EMBL" id="KUQ80464.1"/>
    </source>
</evidence>
<keyword evidence="1" id="KW-0472">Membrane</keyword>
<name>A0A0X4EFH2_9ENTR</name>
<keyword evidence="1" id="KW-1133">Transmembrane helix</keyword>
<feature type="transmembrane region" description="Helical" evidence="1">
    <location>
        <begin position="72"/>
        <end position="93"/>
    </location>
</feature>
<dbReference type="Proteomes" id="UP000064715">
    <property type="component" value="Unassembled WGS sequence"/>
</dbReference>
<protein>
    <submittedName>
        <fullName evidence="2">Uncharacterized protein</fullName>
    </submittedName>
</protein>
<sequence length="104" mass="12027">MAITEETLLRSGFTKEELQKLKRYVDTQSTTLDILLPALSNRFKGTFILSIVLTVLFILAVCFASRENIISSGVAVLFIFGIFCWMTPLKLTYKAWRFTRDYYQ</sequence>
<dbReference type="OrthoDB" id="6611930at2"/>